<evidence type="ECO:0000259" key="3">
    <source>
        <dbReference type="Pfam" id="PF06414"/>
    </source>
</evidence>
<keyword evidence="2" id="KW-0067">ATP-binding</keyword>
<proteinExistence type="predicted"/>
<dbReference type="PANTHER" id="PTHR39206:SF1">
    <property type="entry name" value="SLL8004 PROTEIN"/>
    <property type="match status" value="1"/>
</dbReference>
<feature type="domain" description="Zeta toxin" evidence="3">
    <location>
        <begin position="4"/>
        <end position="97"/>
    </location>
</feature>
<dbReference type="Pfam" id="PF06414">
    <property type="entry name" value="Zeta_toxin"/>
    <property type="match status" value="1"/>
</dbReference>
<dbReference type="PANTHER" id="PTHR39206">
    <property type="entry name" value="SLL8004 PROTEIN"/>
    <property type="match status" value="1"/>
</dbReference>
<sequence length="216" mass="24027">MNANRPVLYVLAGVNGAGKSSIGGYLLTQAGLAWYNPDDFARALVSDYKAVQEQANIEAWQEGVCRLRQAMAKRGSFAFETTLGGQSITQYLLQACKTHDVMIWYCGLRDPQLHLDRIRLCVRNGGHDIPQAKVHQRWTSSLGNLIVLMPSLAHLRVYDNSTQYEIGQAIGEPKLLLEMCAAKRLYPTRLANAVDTPDWVKPVLEAAFELDPEAPQ</sequence>
<dbReference type="GO" id="GO:0016301">
    <property type="term" value="F:kinase activity"/>
    <property type="evidence" value="ECO:0007669"/>
    <property type="project" value="InterPro"/>
</dbReference>
<comment type="caution">
    <text evidence="4">The sequence shown here is derived from an EMBL/GenBank/DDBJ whole genome shotgun (WGS) entry which is preliminary data.</text>
</comment>
<accession>A0A225MSB9</accession>
<evidence type="ECO:0000313" key="4">
    <source>
        <dbReference type="EMBL" id="OWT64176.1"/>
    </source>
</evidence>
<reference evidence="5" key="1">
    <citation type="submission" date="2017-06" db="EMBL/GenBank/DDBJ databases">
        <title>Herbaspirillum phytohormonus sp. nov., isolated from the root nodule of Robinia pseudoacacia in lead-zinc mine.</title>
        <authorList>
            <person name="Fan M."/>
            <person name="Lin Y."/>
        </authorList>
    </citation>
    <scope>NUCLEOTIDE SEQUENCE [LARGE SCALE GENOMIC DNA]</scope>
    <source>
        <strain evidence="5">SC-089</strain>
    </source>
</reference>
<dbReference type="EMBL" id="NJIH01000003">
    <property type="protein sequence ID" value="OWT64176.1"/>
    <property type="molecule type" value="Genomic_DNA"/>
</dbReference>
<dbReference type="Proteomes" id="UP000214603">
    <property type="component" value="Unassembled WGS sequence"/>
</dbReference>
<dbReference type="InterPro" id="IPR010488">
    <property type="entry name" value="Zeta_toxin_domain"/>
</dbReference>
<protein>
    <recommendedName>
        <fullName evidence="3">Zeta toxin domain-containing protein</fullName>
    </recommendedName>
</protein>
<dbReference type="OrthoDB" id="9791543at2"/>
<dbReference type="AlphaFoldDB" id="A0A225MSB9"/>
<keyword evidence="5" id="KW-1185">Reference proteome</keyword>
<dbReference type="Gene3D" id="3.40.50.300">
    <property type="entry name" value="P-loop containing nucleotide triphosphate hydrolases"/>
    <property type="match status" value="1"/>
</dbReference>
<organism evidence="4 5">
    <name type="scientific">Candidimonas nitroreducens</name>
    <dbReference type="NCBI Taxonomy" id="683354"/>
    <lineage>
        <taxon>Bacteria</taxon>
        <taxon>Pseudomonadati</taxon>
        <taxon>Pseudomonadota</taxon>
        <taxon>Betaproteobacteria</taxon>
        <taxon>Burkholderiales</taxon>
        <taxon>Alcaligenaceae</taxon>
        <taxon>Candidimonas</taxon>
    </lineage>
</organism>
<evidence type="ECO:0000313" key="5">
    <source>
        <dbReference type="Proteomes" id="UP000214603"/>
    </source>
</evidence>
<keyword evidence="1" id="KW-0547">Nucleotide-binding</keyword>
<evidence type="ECO:0000256" key="1">
    <source>
        <dbReference type="ARBA" id="ARBA00022741"/>
    </source>
</evidence>
<dbReference type="GO" id="GO:0005524">
    <property type="term" value="F:ATP binding"/>
    <property type="evidence" value="ECO:0007669"/>
    <property type="project" value="UniProtKB-KW"/>
</dbReference>
<name>A0A225MSB9_9BURK</name>
<dbReference type="InterPro" id="IPR027417">
    <property type="entry name" value="P-loop_NTPase"/>
</dbReference>
<gene>
    <name evidence="4" type="ORF">CEY11_06355</name>
</gene>
<dbReference type="SUPFAM" id="SSF52540">
    <property type="entry name" value="P-loop containing nucleoside triphosphate hydrolases"/>
    <property type="match status" value="1"/>
</dbReference>
<evidence type="ECO:0000256" key="2">
    <source>
        <dbReference type="ARBA" id="ARBA00022840"/>
    </source>
</evidence>